<dbReference type="InterPro" id="IPR039430">
    <property type="entry name" value="Thymidylate_kin-like_dom"/>
</dbReference>
<evidence type="ECO:0000256" key="7">
    <source>
        <dbReference type="ARBA" id="ARBA00048743"/>
    </source>
</evidence>
<dbReference type="STRING" id="76936.BN2458_PEG1106"/>
<dbReference type="GO" id="GO:0006227">
    <property type="term" value="P:dUDP biosynthetic process"/>
    <property type="evidence" value="ECO:0007669"/>
    <property type="project" value="TreeGrafter"/>
</dbReference>
<dbReference type="Proteomes" id="UP000029925">
    <property type="component" value="Unassembled WGS sequence"/>
</dbReference>
<dbReference type="GO" id="GO:0006233">
    <property type="term" value="P:dTDP biosynthetic process"/>
    <property type="evidence" value="ECO:0007669"/>
    <property type="project" value="InterPro"/>
</dbReference>
<comment type="function">
    <text evidence="8">Phosphorylation of dTMP to form dTDP in both de novo and salvage pathways of dTTP synthesis.</text>
</comment>
<evidence type="ECO:0000256" key="4">
    <source>
        <dbReference type="ARBA" id="ARBA00022741"/>
    </source>
</evidence>
<proteinExistence type="inferred from homology"/>
<dbReference type="CDD" id="cd01672">
    <property type="entry name" value="TMPK"/>
    <property type="match status" value="1"/>
</dbReference>
<dbReference type="GO" id="GO:0005524">
    <property type="term" value="F:ATP binding"/>
    <property type="evidence" value="ECO:0007669"/>
    <property type="project" value="UniProtKB-UniRule"/>
</dbReference>
<reference evidence="10" key="2">
    <citation type="submission" date="2015-11" db="EMBL/GenBank/DDBJ databases">
        <authorList>
            <person name="Zhang Y."/>
            <person name="Guo Z."/>
        </authorList>
    </citation>
    <scope>NUCLEOTIDE SEQUENCE</scope>
    <source>
        <strain evidence="10">1</strain>
    </source>
</reference>
<feature type="binding site" evidence="8">
    <location>
        <begin position="7"/>
        <end position="14"/>
    </location>
    <ligand>
        <name>ATP</name>
        <dbReference type="ChEBI" id="CHEBI:30616"/>
    </ligand>
</feature>
<name>A0A099UAL9_9HELI</name>
<dbReference type="PATRIC" id="fig|76936.10.peg.1081"/>
<dbReference type="GO" id="GO:0004798">
    <property type="term" value="F:dTMP kinase activity"/>
    <property type="evidence" value="ECO:0007669"/>
    <property type="project" value="UniProtKB-UniRule"/>
</dbReference>
<dbReference type="EC" id="2.7.4.9" evidence="8"/>
<dbReference type="GO" id="GO:0006235">
    <property type="term" value="P:dTTP biosynthetic process"/>
    <property type="evidence" value="ECO:0007669"/>
    <property type="project" value="UniProtKB-UniRule"/>
</dbReference>
<evidence type="ECO:0000256" key="8">
    <source>
        <dbReference type="HAMAP-Rule" id="MF_00165"/>
    </source>
</evidence>
<feature type="domain" description="Thymidylate kinase-like" evidence="9">
    <location>
        <begin position="5"/>
        <end position="187"/>
    </location>
</feature>
<evidence type="ECO:0000313" key="10">
    <source>
        <dbReference type="EMBL" id="CUU39991.1"/>
    </source>
</evidence>
<keyword evidence="5 8" id="KW-0418">Kinase</keyword>
<evidence type="ECO:0000256" key="2">
    <source>
        <dbReference type="ARBA" id="ARBA00022679"/>
    </source>
</evidence>
<dbReference type="Pfam" id="PF02223">
    <property type="entry name" value="Thymidylate_kin"/>
    <property type="match status" value="1"/>
</dbReference>
<keyword evidence="3 8" id="KW-0545">Nucleotide biosynthesis</keyword>
<organism evidence="10 13">
    <name type="scientific">Helicobacter typhlonius</name>
    <dbReference type="NCBI Taxonomy" id="76936"/>
    <lineage>
        <taxon>Bacteria</taxon>
        <taxon>Pseudomonadati</taxon>
        <taxon>Campylobacterota</taxon>
        <taxon>Epsilonproteobacteria</taxon>
        <taxon>Campylobacterales</taxon>
        <taxon>Helicobacteraceae</taxon>
        <taxon>Helicobacter</taxon>
    </lineage>
</organism>
<dbReference type="NCBIfam" id="TIGR00041">
    <property type="entry name" value="DTMP_kinase"/>
    <property type="match status" value="1"/>
</dbReference>
<keyword evidence="4 8" id="KW-0547">Nucleotide-binding</keyword>
<dbReference type="EMBL" id="LN907858">
    <property type="protein sequence ID" value="CUU39991.1"/>
    <property type="molecule type" value="Genomic_DNA"/>
</dbReference>
<reference evidence="11 12" key="1">
    <citation type="journal article" date="2014" name="Genome Announc.">
        <title>Draft genome sequences of eight enterohepatic helicobacter species isolated from both laboratory and wild rodents.</title>
        <authorList>
            <person name="Sheh A."/>
            <person name="Shen Z."/>
            <person name="Fox J.G."/>
        </authorList>
    </citation>
    <scope>NUCLEOTIDE SEQUENCE [LARGE SCALE GENOMIC DNA]</scope>
    <source>
        <strain evidence="11 12">MIT 98-6810</strain>
    </source>
</reference>
<reference evidence="13" key="3">
    <citation type="submission" date="2015-11" db="EMBL/GenBank/DDBJ databases">
        <authorList>
            <person name="Anvar S.Y."/>
        </authorList>
    </citation>
    <scope>NUCLEOTIDE SEQUENCE [LARGE SCALE GENOMIC DNA]</scope>
</reference>
<gene>
    <name evidence="8" type="primary">tmk</name>
    <name evidence="10" type="ORF">BN2458_PEG1106</name>
    <name evidence="11" type="ORF">LS75_005315</name>
</gene>
<evidence type="ECO:0000256" key="3">
    <source>
        <dbReference type="ARBA" id="ARBA00022727"/>
    </source>
</evidence>
<evidence type="ECO:0000256" key="1">
    <source>
        <dbReference type="ARBA" id="ARBA00009776"/>
    </source>
</evidence>
<dbReference type="InterPro" id="IPR027417">
    <property type="entry name" value="P-loop_NTPase"/>
</dbReference>
<dbReference type="InterPro" id="IPR018094">
    <property type="entry name" value="Thymidylate_kinase"/>
</dbReference>
<comment type="catalytic activity">
    <reaction evidence="7 8">
        <text>dTMP + ATP = dTDP + ADP</text>
        <dbReference type="Rhea" id="RHEA:13517"/>
        <dbReference type="ChEBI" id="CHEBI:30616"/>
        <dbReference type="ChEBI" id="CHEBI:58369"/>
        <dbReference type="ChEBI" id="CHEBI:63528"/>
        <dbReference type="ChEBI" id="CHEBI:456216"/>
        <dbReference type="EC" id="2.7.4.9"/>
    </reaction>
</comment>
<dbReference type="KEGG" id="hty:BN2458_PEG1106"/>
<dbReference type="HAMAP" id="MF_00165">
    <property type="entry name" value="Thymidylate_kinase"/>
    <property type="match status" value="1"/>
</dbReference>
<dbReference type="GO" id="GO:0005829">
    <property type="term" value="C:cytosol"/>
    <property type="evidence" value="ECO:0007669"/>
    <property type="project" value="TreeGrafter"/>
</dbReference>
<keyword evidence="12" id="KW-1185">Reference proteome</keyword>
<evidence type="ECO:0000256" key="6">
    <source>
        <dbReference type="ARBA" id="ARBA00022840"/>
    </source>
</evidence>
<keyword evidence="2 8" id="KW-0808">Transferase</keyword>
<dbReference type="GeneID" id="78151321"/>
<evidence type="ECO:0000313" key="13">
    <source>
        <dbReference type="Proteomes" id="UP000064525"/>
    </source>
</evidence>
<dbReference type="OrthoDB" id="9774907at2"/>
<dbReference type="AlphaFoldDB" id="A0A099UAL9"/>
<dbReference type="EMBL" id="JRPF02000004">
    <property type="protein sequence ID" value="TLD78722.1"/>
    <property type="molecule type" value="Genomic_DNA"/>
</dbReference>
<evidence type="ECO:0000259" key="9">
    <source>
        <dbReference type="Pfam" id="PF02223"/>
    </source>
</evidence>
<dbReference type="PANTHER" id="PTHR10344:SF4">
    <property type="entry name" value="UMP-CMP KINASE 2, MITOCHONDRIAL"/>
    <property type="match status" value="1"/>
</dbReference>
<dbReference type="Gene3D" id="3.40.50.300">
    <property type="entry name" value="P-loop containing nucleotide triphosphate hydrolases"/>
    <property type="match status" value="1"/>
</dbReference>
<sequence>MYVAIEGVDTCGKSTQIELLRKYYPRAIFTKEPGGSVLGKSVRDLVLFAPQRESFTLDSYAEFFLFLADRAQHYTEVLLPHKDKLVISDRSVISSIAYARNIDMAQSIIFNEVALRGHFPHLVVLLWLEEAQLKARLAQKTHDSIEGRGIEFMLEIQNRLLESTKRVGLKHIVINAAKSREEIYEEIIRVIDDNM</sequence>
<dbReference type="SUPFAM" id="SSF52540">
    <property type="entry name" value="P-loop containing nucleoside triphosphate hydrolases"/>
    <property type="match status" value="1"/>
</dbReference>
<evidence type="ECO:0000313" key="11">
    <source>
        <dbReference type="EMBL" id="TLD78722.1"/>
    </source>
</evidence>
<dbReference type="Proteomes" id="UP000064525">
    <property type="component" value="Chromosome I"/>
</dbReference>
<protein>
    <recommendedName>
        <fullName evidence="8">Thymidylate kinase</fullName>
        <ecNumber evidence="8">2.7.4.9</ecNumber>
    </recommendedName>
    <alternativeName>
        <fullName evidence="8">dTMP kinase</fullName>
    </alternativeName>
</protein>
<comment type="similarity">
    <text evidence="1 8">Belongs to the thymidylate kinase family.</text>
</comment>
<accession>A0A099UAL9</accession>
<keyword evidence="6 8" id="KW-0067">ATP-binding</keyword>
<dbReference type="PANTHER" id="PTHR10344">
    <property type="entry name" value="THYMIDYLATE KINASE"/>
    <property type="match status" value="1"/>
</dbReference>
<evidence type="ECO:0000256" key="5">
    <source>
        <dbReference type="ARBA" id="ARBA00022777"/>
    </source>
</evidence>
<evidence type="ECO:0000313" key="12">
    <source>
        <dbReference type="Proteomes" id="UP000029925"/>
    </source>
</evidence>
<dbReference type="RefSeq" id="WP_034325743.1">
    <property type="nucleotide sequence ID" value="NZ_CAJTQN010000003.1"/>
</dbReference>